<feature type="transmembrane region" description="Helical" evidence="8">
    <location>
        <begin position="224"/>
        <end position="242"/>
    </location>
</feature>
<dbReference type="PANTHER" id="PTHR48086:SF7">
    <property type="entry name" value="SODIUM-SOLUTE SYMPORTER-RELATED"/>
    <property type="match status" value="1"/>
</dbReference>
<feature type="transmembrane region" description="Helical" evidence="8">
    <location>
        <begin position="410"/>
        <end position="427"/>
    </location>
</feature>
<keyword evidence="5 8" id="KW-1133">Transmembrane helix</keyword>
<dbReference type="Proteomes" id="UP000266301">
    <property type="component" value="Chromosome"/>
</dbReference>
<evidence type="ECO:0000256" key="4">
    <source>
        <dbReference type="ARBA" id="ARBA00022692"/>
    </source>
</evidence>
<comment type="subcellular location">
    <subcellularLocation>
        <location evidence="1">Membrane</location>
        <topology evidence="1">Multi-pass membrane protein</topology>
    </subcellularLocation>
</comment>
<feature type="transmembrane region" description="Helical" evidence="8">
    <location>
        <begin position="381"/>
        <end position="403"/>
    </location>
</feature>
<keyword evidence="10" id="KW-1185">Reference proteome</keyword>
<feature type="transmembrane region" description="Helical" evidence="8">
    <location>
        <begin position="304"/>
        <end position="332"/>
    </location>
</feature>
<evidence type="ECO:0000256" key="7">
    <source>
        <dbReference type="RuleBase" id="RU362091"/>
    </source>
</evidence>
<protein>
    <submittedName>
        <fullName evidence="9">Sodium:solute symporter family protein</fullName>
    </submittedName>
</protein>
<evidence type="ECO:0000256" key="2">
    <source>
        <dbReference type="ARBA" id="ARBA00006434"/>
    </source>
</evidence>
<comment type="similarity">
    <text evidence="2 7">Belongs to the sodium:solute symporter (SSF) (TC 2.A.21) family.</text>
</comment>
<accession>A0A386H2K2</accession>
<dbReference type="InterPro" id="IPR038377">
    <property type="entry name" value="Na/Glc_symporter_sf"/>
</dbReference>
<name>A0A386H2K2_9CLOT</name>
<feature type="transmembrane region" description="Helical" evidence="8">
    <location>
        <begin position="43"/>
        <end position="63"/>
    </location>
</feature>
<sequence length="479" mass="52030">MNISLIIIILYIAMLFVISFFARKKASKGGESYTLAGRQLTTPMVTCSLIGLAIGGASTIGVAEQAYNVGLSAGWYNVAWGIGAIIMGLALASKYRKFNVSTVPELFGKFYDEKGRFVCVLCQIIILIVVVSLQYIAGGAILSSLLPNIFTIKTGMIVSACVFVGITFIGGMWSAGLCNLFNVPLKYTGIILCTILSVSQRGGLQNIRLSLPQGIPYFSPIKGVGLWIILSWILVMTTQVMSMQGPVQLTFAAKDPKVARNGFVFGGLLMIPIGFLCALIGMSAKTAFPHVSATMALPKMILSLNPVAAGITLAALWAADVSTACNLLLGASTLVTNDIYKKFLNQKVEDKKLLVITKLFVVIIGVFTFILALSMSGILKTISIGLSLTTAFTIVFLFTIFAPKLCRKNSAFYTTIAGIITLFLWQLLPSFRIFPHVIFMEWIICLAAFFLTSILDKTKIHNPEFKDKESVYNSKYIKA</sequence>
<evidence type="ECO:0000256" key="8">
    <source>
        <dbReference type="SAM" id="Phobius"/>
    </source>
</evidence>
<dbReference type="AlphaFoldDB" id="A0A386H2K2"/>
<feature type="transmembrane region" description="Helical" evidence="8">
    <location>
        <begin position="75"/>
        <end position="95"/>
    </location>
</feature>
<keyword evidence="3" id="KW-0813">Transport</keyword>
<dbReference type="InterPro" id="IPR050277">
    <property type="entry name" value="Sodium:Solute_Symporter"/>
</dbReference>
<evidence type="ECO:0000313" key="9">
    <source>
        <dbReference type="EMBL" id="AYD39941.1"/>
    </source>
</evidence>
<gene>
    <name evidence="9" type="ORF">D4Z93_05185</name>
</gene>
<evidence type="ECO:0000256" key="6">
    <source>
        <dbReference type="ARBA" id="ARBA00023136"/>
    </source>
</evidence>
<keyword evidence="4 8" id="KW-0812">Transmembrane</keyword>
<evidence type="ECO:0000256" key="3">
    <source>
        <dbReference type="ARBA" id="ARBA00022448"/>
    </source>
</evidence>
<dbReference type="PANTHER" id="PTHR48086">
    <property type="entry name" value="SODIUM/PROLINE SYMPORTER-RELATED"/>
    <property type="match status" value="1"/>
</dbReference>
<feature type="transmembrane region" description="Helical" evidence="8">
    <location>
        <begin position="263"/>
        <end position="284"/>
    </location>
</feature>
<feature type="transmembrane region" description="Helical" evidence="8">
    <location>
        <begin position="149"/>
        <end position="173"/>
    </location>
</feature>
<feature type="transmembrane region" description="Helical" evidence="8">
    <location>
        <begin position="6"/>
        <end position="22"/>
    </location>
</feature>
<dbReference type="PROSITE" id="PS50283">
    <property type="entry name" value="NA_SOLUT_SYMP_3"/>
    <property type="match status" value="1"/>
</dbReference>
<dbReference type="OrthoDB" id="1263at2"/>
<dbReference type="CDD" id="cd10322">
    <property type="entry name" value="SLC5sbd"/>
    <property type="match status" value="1"/>
</dbReference>
<dbReference type="Pfam" id="PF00474">
    <property type="entry name" value="SSF"/>
    <property type="match status" value="1"/>
</dbReference>
<feature type="transmembrane region" description="Helical" evidence="8">
    <location>
        <begin position="433"/>
        <end position="455"/>
    </location>
</feature>
<dbReference type="GO" id="GO:0005886">
    <property type="term" value="C:plasma membrane"/>
    <property type="evidence" value="ECO:0007669"/>
    <property type="project" value="TreeGrafter"/>
</dbReference>
<feature type="transmembrane region" description="Helical" evidence="8">
    <location>
        <begin position="185"/>
        <end position="204"/>
    </location>
</feature>
<reference evidence="9 10" key="1">
    <citation type="journal article" date="2019" name="Int. J. Syst. Evol. Microbiol.">
        <title>Clostridium fermenticellae sp. nov., isolated from the mud in a fermentation cellar for the production of the Chinese liquor, baijiu.</title>
        <authorList>
            <person name="Xu P.X."/>
            <person name="Chai L.J."/>
            <person name="Qiu T."/>
            <person name="Zhang X.J."/>
            <person name="Lu Z.M."/>
            <person name="Xiao C."/>
            <person name="Wang S.T."/>
            <person name="Shen C.H."/>
            <person name="Shi J.S."/>
            <person name="Xu Z.H."/>
        </authorList>
    </citation>
    <scope>NUCLEOTIDE SEQUENCE [LARGE SCALE GENOMIC DNA]</scope>
    <source>
        <strain evidence="9 10">JN500901</strain>
    </source>
</reference>
<dbReference type="EMBL" id="CP032416">
    <property type="protein sequence ID" value="AYD39941.1"/>
    <property type="molecule type" value="Genomic_DNA"/>
</dbReference>
<feature type="transmembrane region" description="Helical" evidence="8">
    <location>
        <begin position="116"/>
        <end position="137"/>
    </location>
</feature>
<feature type="transmembrane region" description="Helical" evidence="8">
    <location>
        <begin position="353"/>
        <end position="375"/>
    </location>
</feature>
<dbReference type="Gene3D" id="1.20.1730.10">
    <property type="entry name" value="Sodium/glucose cotransporter"/>
    <property type="match status" value="1"/>
</dbReference>
<keyword evidence="6 8" id="KW-0472">Membrane</keyword>
<dbReference type="RefSeq" id="WP_119970986.1">
    <property type="nucleotide sequence ID" value="NZ_CP032416.1"/>
</dbReference>
<evidence type="ECO:0000313" key="10">
    <source>
        <dbReference type="Proteomes" id="UP000266301"/>
    </source>
</evidence>
<organism evidence="9 10">
    <name type="scientific">Clostridium fermenticellae</name>
    <dbReference type="NCBI Taxonomy" id="2068654"/>
    <lineage>
        <taxon>Bacteria</taxon>
        <taxon>Bacillati</taxon>
        <taxon>Bacillota</taxon>
        <taxon>Clostridia</taxon>
        <taxon>Eubacteriales</taxon>
        <taxon>Clostridiaceae</taxon>
        <taxon>Clostridium</taxon>
    </lineage>
</organism>
<evidence type="ECO:0000256" key="5">
    <source>
        <dbReference type="ARBA" id="ARBA00022989"/>
    </source>
</evidence>
<dbReference type="InterPro" id="IPR001734">
    <property type="entry name" value="Na/solute_symporter"/>
</dbReference>
<dbReference type="GO" id="GO:0022857">
    <property type="term" value="F:transmembrane transporter activity"/>
    <property type="evidence" value="ECO:0007669"/>
    <property type="project" value="InterPro"/>
</dbReference>
<dbReference type="KEGG" id="cfer:D4Z93_05185"/>
<proteinExistence type="inferred from homology"/>
<evidence type="ECO:0000256" key="1">
    <source>
        <dbReference type="ARBA" id="ARBA00004141"/>
    </source>
</evidence>